<accession>A0A4C1XKE1</accession>
<evidence type="ECO:0000313" key="1">
    <source>
        <dbReference type="EMBL" id="GBP62984.1"/>
    </source>
</evidence>
<dbReference type="EMBL" id="BGZK01000855">
    <property type="protein sequence ID" value="GBP62984.1"/>
    <property type="molecule type" value="Genomic_DNA"/>
</dbReference>
<evidence type="ECO:0000313" key="2">
    <source>
        <dbReference type="Proteomes" id="UP000299102"/>
    </source>
</evidence>
<name>A0A4C1XKE1_EUMVA</name>
<protein>
    <submittedName>
        <fullName evidence="1">Uncharacterized protein</fullName>
    </submittedName>
</protein>
<proteinExistence type="predicted"/>
<dbReference type="Proteomes" id="UP000299102">
    <property type="component" value="Unassembled WGS sequence"/>
</dbReference>
<sequence length="118" mass="13472">MKYLRVIPEGVTELGYMLTVNSICLSHTKLTVERGRSVCPKYGQRCGLERDRRSLSTAAVCNPRRVHASGFISEFSSREEKIQDENTRLRPFHALSLFITRRVAFDAARRSATLARQE</sequence>
<organism evidence="1 2">
    <name type="scientific">Eumeta variegata</name>
    <name type="common">Bagworm moth</name>
    <name type="synonym">Eumeta japonica</name>
    <dbReference type="NCBI Taxonomy" id="151549"/>
    <lineage>
        <taxon>Eukaryota</taxon>
        <taxon>Metazoa</taxon>
        <taxon>Ecdysozoa</taxon>
        <taxon>Arthropoda</taxon>
        <taxon>Hexapoda</taxon>
        <taxon>Insecta</taxon>
        <taxon>Pterygota</taxon>
        <taxon>Neoptera</taxon>
        <taxon>Endopterygota</taxon>
        <taxon>Lepidoptera</taxon>
        <taxon>Glossata</taxon>
        <taxon>Ditrysia</taxon>
        <taxon>Tineoidea</taxon>
        <taxon>Psychidae</taxon>
        <taxon>Oiketicinae</taxon>
        <taxon>Eumeta</taxon>
    </lineage>
</organism>
<comment type="caution">
    <text evidence="1">The sequence shown here is derived from an EMBL/GenBank/DDBJ whole genome shotgun (WGS) entry which is preliminary data.</text>
</comment>
<dbReference type="AlphaFoldDB" id="A0A4C1XKE1"/>
<gene>
    <name evidence="1" type="ORF">EVAR_44037_1</name>
</gene>
<keyword evidence="2" id="KW-1185">Reference proteome</keyword>
<reference evidence="1 2" key="1">
    <citation type="journal article" date="2019" name="Commun. Biol.">
        <title>The bagworm genome reveals a unique fibroin gene that provides high tensile strength.</title>
        <authorList>
            <person name="Kono N."/>
            <person name="Nakamura H."/>
            <person name="Ohtoshi R."/>
            <person name="Tomita M."/>
            <person name="Numata K."/>
            <person name="Arakawa K."/>
        </authorList>
    </citation>
    <scope>NUCLEOTIDE SEQUENCE [LARGE SCALE GENOMIC DNA]</scope>
</reference>